<evidence type="ECO:0000259" key="3">
    <source>
        <dbReference type="PROSITE" id="PS50004"/>
    </source>
</evidence>
<dbReference type="SUPFAM" id="SSF49562">
    <property type="entry name" value="C2 domain (Calcium/lipid-binding domain, CaLB)"/>
    <property type="match status" value="2"/>
</dbReference>
<dbReference type="GO" id="GO:0070382">
    <property type="term" value="C:exocytic vesicle"/>
    <property type="evidence" value="ECO:0007669"/>
    <property type="project" value="TreeGrafter"/>
</dbReference>
<dbReference type="EnsemblMetazoa" id="G17257.1">
    <property type="protein sequence ID" value="G17257.1:cds"/>
    <property type="gene ID" value="G17257"/>
</dbReference>
<dbReference type="GO" id="GO:0000149">
    <property type="term" value="F:SNARE binding"/>
    <property type="evidence" value="ECO:0007669"/>
    <property type="project" value="TreeGrafter"/>
</dbReference>
<evidence type="ECO:0000313" key="4">
    <source>
        <dbReference type="EnsemblMetazoa" id="G17257.1:cds"/>
    </source>
</evidence>
<keyword evidence="5" id="KW-1185">Reference proteome</keyword>
<feature type="transmembrane region" description="Helical" evidence="2">
    <location>
        <begin position="6"/>
        <end position="25"/>
    </location>
</feature>
<dbReference type="GO" id="GO:0005509">
    <property type="term" value="F:calcium ion binding"/>
    <property type="evidence" value="ECO:0007669"/>
    <property type="project" value="TreeGrafter"/>
</dbReference>
<sequence>MSDVAIALVVIVIVVIVTIVVAALIRVYGIYHLTSCFASSEEKAGLTQHEQYNGYMVNSESSDFVLDSSGKYVQYDNVNDPGYRPAESPVPDSARSSPISVGNASVASEAEMPPAIRRAESCDSVASDSSVLEMQPDMPKIGQLEFALEYDREVSELIISIIQARDLSPNQYSGTLDTYIRGILQPKSDAKFQTKVQKGTVDPIFKERFLFGIDPEDVPNRVIQFQVFSVDKYARHKVIGESEIRLGDIDLRMPIKMWLNLRDIDEKPTEYGDIMFSLSYLPTAERLTIVIVKARNLKWADPARDSGDPFVKVYLMQNNRKVSKKKTTIKRGERNPIFNEAMIFSVPSSTLSTVQLRITVAEHIMDGKTPSLGHVIEAKLWPFFVYQVTQGFHYKSSGLSYRNGWSVHNQLLFITSIGSLDIKTHGMPEGVDVACFCASQELLMQDSKSPAILSKNDHHLNNDIPFFKVS</sequence>
<feature type="domain" description="C2" evidence="3">
    <location>
        <begin position="270"/>
        <end position="393"/>
    </location>
</feature>
<dbReference type="Pfam" id="PF00168">
    <property type="entry name" value="C2"/>
    <property type="match status" value="2"/>
</dbReference>
<dbReference type="PRINTS" id="PR00399">
    <property type="entry name" value="SYNAPTOTAGMN"/>
</dbReference>
<dbReference type="InterPro" id="IPR001565">
    <property type="entry name" value="Synaptotagmin"/>
</dbReference>
<name>A0A8W8J8C0_MAGGI</name>
<evidence type="ECO:0000256" key="2">
    <source>
        <dbReference type="SAM" id="Phobius"/>
    </source>
</evidence>
<dbReference type="GO" id="GO:0048791">
    <property type="term" value="P:calcium ion-regulated exocytosis of neurotransmitter"/>
    <property type="evidence" value="ECO:0007669"/>
    <property type="project" value="TreeGrafter"/>
</dbReference>
<reference evidence="4" key="1">
    <citation type="submission" date="2022-08" db="UniProtKB">
        <authorList>
            <consortium name="EnsemblMetazoa"/>
        </authorList>
    </citation>
    <scope>IDENTIFICATION</scope>
    <source>
        <strain evidence="4">05x7-T-G4-1.051#20</strain>
    </source>
</reference>
<proteinExistence type="predicted"/>
<evidence type="ECO:0000313" key="5">
    <source>
        <dbReference type="Proteomes" id="UP000005408"/>
    </source>
</evidence>
<keyword evidence="2" id="KW-1133">Transmembrane helix</keyword>
<evidence type="ECO:0000256" key="1">
    <source>
        <dbReference type="ARBA" id="ARBA00022737"/>
    </source>
</evidence>
<dbReference type="GO" id="GO:0005544">
    <property type="term" value="F:calcium-dependent phospholipid binding"/>
    <property type="evidence" value="ECO:0007669"/>
    <property type="project" value="TreeGrafter"/>
</dbReference>
<dbReference type="PROSITE" id="PS50004">
    <property type="entry name" value="C2"/>
    <property type="match status" value="2"/>
</dbReference>
<dbReference type="GO" id="GO:0048488">
    <property type="term" value="P:synaptic vesicle endocytosis"/>
    <property type="evidence" value="ECO:0007669"/>
    <property type="project" value="TreeGrafter"/>
</dbReference>
<keyword evidence="1" id="KW-0677">Repeat</keyword>
<dbReference type="SMART" id="SM00239">
    <property type="entry name" value="C2"/>
    <property type="match status" value="2"/>
</dbReference>
<feature type="domain" description="C2" evidence="3">
    <location>
        <begin position="140"/>
        <end position="259"/>
    </location>
</feature>
<keyword evidence="2" id="KW-0812">Transmembrane</keyword>
<accession>A0A8W8J8C0</accession>
<dbReference type="InterPro" id="IPR035892">
    <property type="entry name" value="C2_domain_sf"/>
</dbReference>
<dbReference type="Gene3D" id="2.60.40.150">
    <property type="entry name" value="C2 domain"/>
    <property type="match status" value="2"/>
</dbReference>
<dbReference type="GO" id="GO:0001786">
    <property type="term" value="F:phosphatidylserine binding"/>
    <property type="evidence" value="ECO:0007669"/>
    <property type="project" value="TreeGrafter"/>
</dbReference>
<dbReference type="GO" id="GO:0098793">
    <property type="term" value="C:presynapse"/>
    <property type="evidence" value="ECO:0007669"/>
    <property type="project" value="GOC"/>
</dbReference>
<dbReference type="AlphaFoldDB" id="A0A8W8J8C0"/>
<keyword evidence="2" id="KW-0472">Membrane</keyword>
<dbReference type="GO" id="GO:0030276">
    <property type="term" value="F:clathrin binding"/>
    <property type="evidence" value="ECO:0007669"/>
    <property type="project" value="TreeGrafter"/>
</dbReference>
<dbReference type="Proteomes" id="UP000005408">
    <property type="component" value="Unassembled WGS sequence"/>
</dbReference>
<dbReference type="PANTHER" id="PTHR10024:SF252">
    <property type="entry name" value="SYNAPTOTAGMIN-12"/>
    <property type="match status" value="1"/>
</dbReference>
<dbReference type="PANTHER" id="PTHR10024">
    <property type="entry name" value="SYNAPTOTAGMIN"/>
    <property type="match status" value="1"/>
</dbReference>
<protein>
    <recommendedName>
        <fullName evidence="3">C2 domain-containing protein</fullName>
    </recommendedName>
</protein>
<dbReference type="GO" id="GO:0005886">
    <property type="term" value="C:plasma membrane"/>
    <property type="evidence" value="ECO:0007669"/>
    <property type="project" value="TreeGrafter"/>
</dbReference>
<dbReference type="InterPro" id="IPR000008">
    <property type="entry name" value="C2_dom"/>
</dbReference>
<organism evidence="4 5">
    <name type="scientific">Magallana gigas</name>
    <name type="common">Pacific oyster</name>
    <name type="synonym">Crassostrea gigas</name>
    <dbReference type="NCBI Taxonomy" id="29159"/>
    <lineage>
        <taxon>Eukaryota</taxon>
        <taxon>Metazoa</taxon>
        <taxon>Spiralia</taxon>
        <taxon>Lophotrochozoa</taxon>
        <taxon>Mollusca</taxon>
        <taxon>Bivalvia</taxon>
        <taxon>Autobranchia</taxon>
        <taxon>Pteriomorphia</taxon>
        <taxon>Ostreida</taxon>
        <taxon>Ostreoidea</taxon>
        <taxon>Ostreidae</taxon>
        <taxon>Magallana</taxon>
    </lineage>
</organism>